<sequence length="122" mass="13011">MFTDPAGQPSHRPDPAFLVHADGERTVAQVDGPVVRVLRFDAHGNVLGHVHVHTASTAGELTTVMGTAAASVLPLPGTAQLRATAGSVTLVVRTHPDDVLICRLVYAPGHGYRLLRRTRIRP</sequence>
<proteinExistence type="predicted"/>
<evidence type="ECO:0008006" key="3">
    <source>
        <dbReference type="Google" id="ProtNLM"/>
    </source>
</evidence>
<dbReference type="RefSeq" id="WP_134386093.1">
    <property type="nucleotide sequence ID" value="NZ_BMWW01000004.1"/>
</dbReference>
<dbReference type="Proteomes" id="UP000294359">
    <property type="component" value="Chromosome"/>
</dbReference>
<evidence type="ECO:0000313" key="2">
    <source>
        <dbReference type="Proteomes" id="UP000294359"/>
    </source>
</evidence>
<organism evidence="1 2">
    <name type="scientific">Pseudoduganella plicata</name>
    <dbReference type="NCBI Taxonomy" id="321984"/>
    <lineage>
        <taxon>Bacteria</taxon>
        <taxon>Pseudomonadati</taxon>
        <taxon>Pseudomonadota</taxon>
        <taxon>Betaproteobacteria</taxon>
        <taxon>Burkholderiales</taxon>
        <taxon>Oxalobacteraceae</taxon>
        <taxon>Telluria group</taxon>
        <taxon>Pseudoduganella</taxon>
    </lineage>
</organism>
<dbReference type="EMBL" id="CP038026">
    <property type="protein sequence ID" value="QBQ37611.1"/>
    <property type="molecule type" value="Genomic_DNA"/>
</dbReference>
<keyword evidence="2" id="KW-1185">Reference proteome</keyword>
<reference evidence="1 2" key="1">
    <citation type="submission" date="2019-03" db="EMBL/GenBank/DDBJ databases">
        <title>Draft Genome Sequences of Six Type Strains of the Genus Massilia.</title>
        <authorList>
            <person name="Miess H."/>
            <person name="Frediansyhah A."/>
            <person name="Gross H."/>
        </authorList>
    </citation>
    <scope>NUCLEOTIDE SEQUENCE [LARGE SCALE GENOMIC DNA]</scope>
    <source>
        <strain evidence="1 2">DSM 17505</strain>
    </source>
</reference>
<accession>A0ABX5SDN9</accession>
<gene>
    <name evidence="1" type="ORF">E1742_16605</name>
</gene>
<evidence type="ECO:0000313" key="1">
    <source>
        <dbReference type="EMBL" id="QBQ37611.1"/>
    </source>
</evidence>
<name>A0ABX5SDN9_9BURK</name>
<protein>
    <recommendedName>
        <fullName evidence="3">CHRD domain-containing protein</fullName>
    </recommendedName>
</protein>